<dbReference type="GeneTree" id="ENSGT00950000182802"/>
<proteinExistence type="inferred from homology"/>
<accession>A0A8D0DV87</accession>
<evidence type="ECO:0000256" key="1">
    <source>
        <dbReference type="ARBA" id="ARBA00004123"/>
    </source>
</evidence>
<evidence type="ECO:0000313" key="7">
    <source>
        <dbReference type="Ensembl" id="ENSSMRP00000022394.1"/>
    </source>
</evidence>
<evidence type="ECO:0000256" key="2">
    <source>
        <dbReference type="ARBA" id="ARBA00007696"/>
    </source>
</evidence>
<evidence type="ECO:0000256" key="6">
    <source>
        <dbReference type="SAM" id="MobiDB-lite"/>
    </source>
</evidence>
<feature type="compositionally biased region" description="Polar residues" evidence="6">
    <location>
        <begin position="54"/>
        <end position="64"/>
    </location>
</feature>
<keyword evidence="8" id="KW-1185">Reference proteome</keyword>
<feature type="compositionally biased region" description="Basic and acidic residues" evidence="6">
    <location>
        <begin position="221"/>
        <end position="234"/>
    </location>
</feature>
<dbReference type="PRINTS" id="PR00925">
    <property type="entry name" value="NONHISHMG17"/>
</dbReference>
<dbReference type="Pfam" id="PF01101">
    <property type="entry name" value="HMG14_17"/>
    <property type="match status" value="1"/>
</dbReference>
<feature type="compositionally biased region" description="Basic and acidic residues" evidence="6">
    <location>
        <begin position="199"/>
        <end position="212"/>
    </location>
</feature>
<feature type="compositionally biased region" description="Basic and acidic residues" evidence="6">
    <location>
        <begin position="93"/>
        <end position="102"/>
    </location>
</feature>
<evidence type="ECO:0000313" key="8">
    <source>
        <dbReference type="Proteomes" id="UP000694421"/>
    </source>
</evidence>
<dbReference type="Ensembl" id="ENSSMRT00000026195.1">
    <property type="protein sequence ID" value="ENSSMRP00000022394.1"/>
    <property type="gene ID" value="ENSSMRG00000017396.1"/>
</dbReference>
<dbReference type="AlphaFoldDB" id="A0A8D0DV87"/>
<dbReference type="SMART" id="SM00527">
    <property type="entry name" value="HMG17"/>
    <property type="match status" value="1"/>
</dbReference>
<reference evidence="7" key="1">
    <citation type="submission" date="2025-08" db="UniProtKB">
        <authorList>
            <consortium name="Ensembl"/>
        </authorList>
    </citation>
    <scope>IDENTIFICATION</scope>
</reference>
<keyword evidence="4" id="KW-0238">DNA-binding</keyword>
<dbReference type="Proteomes" id="UP000694421">
    <property type="component" value="Unplaced"/>
</dbReference>
<feature type="compositionally biased region" description="Basic and acidic residues" evidence="6">
    <location>
        <begin position="109"/>
        <end position="125"/>
    </location>
</feature>
<feature type="region of interest" description="Disordered" evidence="6">
    <location>
        <begin position="48"/>
        <end position="240"/>
    </location>
</feature>
<keyword evidence="5" id="KW-0539">Nucleus</keyword>
<dbReference type="GO" id="GO:0006325">
    <property type="term" value="P:chromatin organization"/>
    <property type="evidence" value="ECO:0007669"/>
    <property type="project" value="TreeGrafter"/>
</dbReference>
<dbReference type="GO" id="GO:0000785">
    <property type="term" value="C:chromatin"/>
    <property type="evidence" value="ECO:0007669"/>
    <property type="project" value="InterPro"/>
</dbReference>
<comment type="similarity">
    <text evidence="2">Belongs to the HMGN family.</text>
</comment>
<dbReference type="GO" id="GO:0005634">
    <property type="term" value="C:nucleus"/>
    <property type="evidence" value="ECO:0007669"/>
    <property type="project" value="UniProtKB-SubCell"/>
</dbReference>
<sequence>SVGYTTPASPQRALHVNCKTPPHWLIYTRPGSGGCRIGKPITRQRCLSRPNLRRTYTQHNNTRFAPSLPAAAPSTSEEEEEGSGSSSGGGGRGRKEGRDAPKRPGGRRGRGDFARCHRPGRDRSGLRWWWEQGSGRGSLFSGGSSPSRPPSPLLRCHRDIMPKRKSPEGAEGKDAAKLTKQEPTRRSARLSAKPTPPKPEPKPRKTTKKEPGTKPNKGAKGKKDEKQEAAKEDSPLPLNC</sequence>
<feature type="compositionally biased region" description="Basic and acidic residues" evidence="6">
    <location>
        <begin position="156"/>
        <end position="185"/>
    </location>
</feature>
<dbReference type="PROSITE" id="PS00355">
    <property type="entry name" value="HMG14_17"/>
    <property type="match status" value="1"/>
</dbReference>
<evidence type="ECO:0000256" key="5">
    <source>
        <dbReference type="ARBA" id="ARBA00023242"/>
    </source>
</evidence>
<dbReference type="PANTHER" id="PTHR23087:SF2">
    <property type="entry name" value="HIGH MOBILITY GROUP NUCLEOSOME-BINDING DOMAIN-CONTAINING PROTEIN 3"/>
    <property type="match status" value="1"/>
</dbReference>
<feature type="compositionally biased region" description="Low complexity" evidence="6">
    <location>
        <begin position="137"/>
        <end position="146"/>
    </location>
</feature>
<dbReference type="GO" id="GO:0031492">
    <property type="term" value="F:nucleosomal DNA binding"/>
    <property type="evidence" value="ECO:0007669"/>
    <property type="project" value="InterPro"/>
</dbReference>
<reference evidence="7" key="2">
    <citation type="submission" date="2025-09" db="UniProtKB">
        <authorList>
            <consortium name="Ensembl"/>
        </authorList>
    </citation>
    <scope>IDENTIFICATION</scope>
</reference>
<evidence type="ECO:0000256" key="3">
    <source>
        <dbReference type="ARBA" id="ARBA00022145"/>
    </source>
</evidence>
<protein>
    <recommendedName>
        <fullName evidence="3">High mobility group nucleosome-binding domain-containing protein 3</fullName>
    </recommendedName>
</protein>
<organism evidence="7 8">
    <name type="scientific">Salvator merianae</name>
    <name type="common">Argentine black and white tegu</name>
    <name type="synonym">Tupinambis merianae</name>
    <dbReference type="NCBI Taxonomy" id="96440"/>
    <lineage>
        <taxon>Eukaryota</taxon>
        <taxon>Metazoa</taxon>
        <taxon>Chordata</taxon>
        <taxon>Craniata</taxon>
        <taxon>Vertebrata</taxon>
        <taxon>Euteleostomi</taxon>
        <taxon>Lepidosauria</taxon>
        <taxon>Squamata</taxon>
        <taxon>Bifurcata</taxon>
        <taxon>Unidentata</taxon>
        <taxon>Episquamata</taxon>
        <taxon>Laterata</taxon>
        <taxon>Teiioidea</taxon>
        <taxon>Teiidae</taxon>
        <taxon>Salvator</taxon>
    </lineage>
</organism>
<comment type="subcellular location">
    <subcellularLocation>
        <location evidence="1">Nucleus</location>
    </subcellularLocation>
</comment>
<name>A0A8D0DV87_SALMN</name>
<dbReference type="PANTHER" id="PTHR23087">
    <property type="entry name" value="NONHISTONE CHROMOSOMAL PROTEIN HMG"/>
    <property type="match status" value="1"/>
</dbReference>
<dbReference type="InterPro" id="IPR000079">
    <property type="entry name" value="HMGN_fam"/>
</dbReference>
<evidence type="ECO:0000256" key="4">
    <source>
        <dbReference type="ARBA" id="ARBA00023125"/>
    </source>
</evidence>